<dbReference type="EMBL" id="AP007255">
    <property type="protein sequence ID" value="BAE50923.1"/>
    <property type="molecule type" value="Genomic_DNA"/>
</dbReference>
<dbReference type="HOGENOM" id="CLU_2437319_0_0_5"/>
<dbReference type="Pfam" id="PF20331">
    <property type="entry name" value="DUF6626"/>
    <property type="match status" value="1"/>
</dbReference>
<dbReference type="RefSeq" id="WP_011384518.1">
    <property type="nucleotide sequence ID" value="NC_007626.1"/>
</dbReference>
<gene>
    <name evidence="1" type="ordered locus">amb2119</name>
</gene>
<reference evidence="1 2" key="1">
    <citation type="journal article" date="2005" name="DNA Res.">
        <title>Complete genome sequence of the facultative anaerobic magnetotactic bacterium Magnetospirillum sp. strain AMB-1.</title>
        <authorList>
            <person name="Matsunaga T."/>
            <person name="Okamura Y."/>
            <person name="Fukuda Y."/>
            <person name="Wahyudi A.T."/>
            <person name="Murase Y."/>
            <person name="Takeyama H."/>
        </authorList>
    </citation>
    <scope>NUCLEOTIDE SEQUENCE [LARGE SCALE GENOMIC DNA]</scope>
    <source>
        <strain evidence="2">ATCC 700264 / AMB-1</strain>
    </source>
</reference>
<accession>Q2W5F2</accession>
<evidence type="ECO:0000313" key="1">
    <source>
        <dbReference type="EMBL" id="BAE50923.1"/>
    </source>
</evidence>
<evidence type="ECO:0000313" key="2">
    <source>
        <dbReference type="Proteomes" id="UP000007058"/>
    </source>
</evidence>
<dbReference type="InterPro" id="IPR046734">
    <property type="entry name" value="DUF6626"/>
</dbReference>
<name>Q2W5F2_PARM1</name>
<keyword evidence="2" id="KW-1185">Reference proteome</keyword>
<sequence>MNALMNAYNELRENHLTEGQYDFSRRWLGRDRSYLSSMKARRQVAGTETMVRLAKNLTRAMVTAKAERRNDEAALLDRLSGKVLANILAA</sequence>
<dbReference type="KEGG" id="mag:amb2119"/>
<protein>
    <submittedName>
        <fullName evidence="1">Uncharacterized protein</fullName>
    </submittedName>
</protein>
<organism evidence="1 2">
    <name type="scientific">Paramagnetospirillum magneticum (strain ATCC 700264 / AMB-1)</name>
    <name type="common">Magnetospirillum magneticum</name>
    <dbReference type="NCBI Taxonomy" id="342108"/>
    <lineage>
        <taxon>Bacteria</taxon>
        <taxon>Pseudomonadati</taxon>
        <taxon>Pseudomonadota</taxon>
        <taxon>Alphaproteobacteria</taxon>
        <taxon>Rhodospirillales</taxon>
        <taxon>Magnetospirillaceae</taxon>
        <taxon>Paramagnetospirillum</taxon>
    </lineage>
</organism>
<dbReference type="AlphaFoldDB" id="Q2W5F2"/>
<dbReference type="Proteomes" id="UP000007058">
    <property type="component" value="Chromosome"/>
</dbReference>
<proteinExistence type="predicted"/>